<dbReference type="Proteomes" id="UP000252694">
    <property type="component" value="Unassembled WGS sequence"/>
</dbReference>
<feature type="compositionally biased region" description="Basic and acidic residues" evidence="1">
    <location>
        <begin position="27"/>
        <end position="40"/>
    </location>
</feature>
<gene>
    <name evidence="2" type="ORF">SAMEA104305318_01132</name>
</gene>
<sequence>MCGALSASREAFEMSERSSRKRPAQKSNDKPREVSKKESFKSSGYDAVDAQLKNAQSIIIYSSLF</sequence>
<dbReference type="EMBL" id="UFMQ01000003">
    <property type="protein sequence ID" value="SST19953.1"/>
    <property type="molecule type" value="Genomic_DNA"/>
</dbReference>
<name>A0A335FFC0_ACIBA</name>
<dbReference type="AlphaFoldDB" id="A0A335FFC0"/>
<dbReference type="RefSeq" id="WP_032002916.1">
    <property type="nucleotide sequence ID" value="NZ_AP031582.1"/>
</dbReference>
<proteinExistence type="predicted"/>
<evidence type="ECO:0000313" key="3">
    <source>
        <dbReference type="Proteomes" id="UP000252694"/>
    </source>
</evidence>
<evidence type="ECO:0000256" key="1">
    <source>
        <dbReference type="SAM" id="MobiDB-lite"/>
    </source>
</evidence>
<reference evidence="2 3" key="1">
    <citation type="submission" date="2018-07" db="EMBL/GenBank/DDBJ databases">
        <authorList>
            <consortium name="Pathogen Informatics"/>
        </authorList>
    </citation>
    <scope>NUCLEOTIDE SEQUENCE [LARGE SCALE GENOMIC DNA]</scope>
    <source>
        <strain evidence="2 3">4300STDY7045823</strain>
    </source>
</reference>
<feature type="region of interest" description="Disordered" evidence="1">
    <location>
        <begin position="1"/>
        <end position="43"/>
    </location>
</feature>
<evidence type="ECO:0000313" key="2">
    <source>
        <dbReference type="EMBL" id="SST19953.1"/>
    </source>
</evidence>
<accession>A0A335FFC0</accession>
<protein>
    <submittedName>
        <fullName evidence="2">Uncharacterized protein</fullName>
    </submittedName>
</protein>
<organism evidence="2 3">
    <name type="scientific">Acinetobacter baumannii</name>
    <dbReference type="NCBI Taxonomy" id="470"/>
    <lineage>
        <taxon>Bacteria</taxon>
        <taxon>Pseudomonadati</taxon>
        <taxon>Pseudomonadota</taxon>
        <taxon>Gammaproteobacteria</taxon>
        <taxon>Moraxellales</taxon>
        <taxon>Moraxellaceae</taxon>
        <taxon>Acinetobacter</taxon>
        <taxon>Acinetobacter calcoaceticus/baumannii complex</taxon>
    </lineage>
</organism>